<dbReference type="Proteomes" id="UP000281915">
    <property type="component" value="Unassembled WGS sequence"/>
</dbReference>
<dbReference type="EMBL" id="RHHT01000074">
    <property type="protein sequence ID" value="RNB69606.1"/>
    <property type="molecule type" value="Genomic_DNA"/>
</dbReference>
<protein>
    <submittedName>
        <fullName evidence="2">Uncharacterized protein</fullName>
    </submittedName>
</protein>
<comment type="caution">
    <text evidence="2">The sequence shown here is derived from an EMBL/GenBank/DDBJ whole genome shotgun (WGS) entry which is preliminary data.</text>
</comment>
<evidence type="ECO:0000313" key="3">
    <source>
        <dbReference type="Proteomes" id="UP000281915"/>
    </source>
</evidence>
<organism evidence="2 3">
    <name type="scientific">Brevibacillus panacihumi</name>
    <dbReference type="NCBI Taxonomy" id="497735"/>
    <lineage>
        <taxon>Bacteria</taxon>
        <taxon>Bacillati</taxon>
        <taxon>Bacillota</taxon>
        <taxon>Bacilli</taxon>
        <taxon>Bacillales</taxon>
        <taxon>Paenibacillaceae</taxon>
        <taxon>Brevibacillus</taxon>
    </lineage>
</organism>
<dbReference type="AlphaFoldDB" id="A0A3M8C1K6"/>
<evidence type="ECO:0000256" key="1">
    <source>
        <dbReference type="SAM" id="SignalP"/>
    </source>
</evidence>
<feature type="signal peptide" evidence="1">
    <location>
        <begin position="1"/>
        <end position="19"/>
    </location>
</feature>
<keyword evidence="1" id="KW-0732">Signal</keyword>
<sequence length="151" mass="17394">MSKPHNLWLFLCISFLLTACSMQTWSHKYEGNSTNWQIVLDVVPDKDVGAIFIGKLDQRSTHQIQHVNYEIELKNGSRGGNLKNPEFDHGPIKIFEDIPHSDTYQQEFKDGLYDADIQQFFTSNPVLTITWTDDQGKSHKEVIELILVESK</sequence>
<name>A0A3M8C1K6_9BACL</name>
<dbReference type="RefSeq" id="WP_122915587.1">
    <property type="nucleotide sequence ID" value="NZ_RHHT01000074.1"/>
</dbReference>
<accession>A0A3M8C1K6</accession>
<reference evidence="2 3" key="1">
    <citation type="submission" date="2018-10" db="EMBL/GenBank/DDBJ databases">
        <title>Phylogenomics of Brevibacillus.</title>
        <authorList>
            <person name="Dunlap C."/>
        </authorList>
    </citation>
    <scope>NUCLEOTIDE SEQUENCE [LARGE SCALE GENOMIC DNA]</scope>
    <source>
        <strain evidence="2 3">JCM 15085</strain>
    </source>
</reference>
<feature type="chain" id="PRO_5038338382" evidence="1">
    <location>
        <begin position="20"/>
        <end position="151"/>
    </location>
</feature>
<proteinExistence type="predicted"/>
<gene>
    <name evidence="2" type="ORF">EDM58_24090</name>
</gene>
<dbReference type="PROSITE" id="PS51257">
    <property type="entry name" value="PROKAR_LIPOPROTEIN"/>
    <property type="match status" value="1"/>
</dbReference>
<evidence type="ECO:0000313" key="2">
    <source>
        <dbReference type="EMBL" id="RNB69606.1"/>
    </source>
</evidence>